<evidence type="ECO:0000256" key="4">
    <source>
        <dbReference type="ARBA" id="ARBA00023063"/>
    </source>
</evidence>
<dbReference type="InterPro" id="IPR020846">
    <property type="entry name" value="MFS_dom"/>
</dbReference>
<evidence type="ECO:0000256" key="5">
    <source>
        <dbReference type="ARBA" id="ARBA00023136"/>
    </source>
</evidence>
<dbReference type="PANTHER" id="PTHR23515">
    <property type="entry name" value="HIGH-AFFINITY NITRATE TRANSPORTER 2.3"/>
    <property type="match status" value="1"/>
</dbReference>
<keyword evidence="3 6" id="KW-1133">Transmembrane helix</keyword>
<feature type="transmembrane region" description="Helical" evidence="6">
    <location>
        <begin position="322"/>
        <end position="343"/>
    </location>
</feature>
<evidence type="ECO:0000256" key="6">
    <source>
        <dbReference type="SAM" id="Phobius"/>
    </source>
</evidence>
<feature type="transmembrane region" description="Helical" evidence="6">
    <location>
        <begin position="143"/>
        <end position="165"/>
    </location>
</feature>
<proteinExistence type="predicted"/>
<feature type="transmembrane region" description="Helical" evidence="6">
    <location>
        <begin position="171"/>
        <end position="191"/>
    </location>
</feature>
<comment type="caution">
    <text evidence="8">The sequence shown here is derived from an EMBL/GenBank/DDBJ whole genome shotgun (WGS) entry which is preliminary data.</text>
</comment>
<keyword evidence="5 6" id="KW-0472">Membrane</keyword>
<keyword evidence="9" id="KW-1185">Reference proteome</keyword>
<feature type="transmembrane region" description="Helical" evidence="6">
    <location>
        <begin position="110"/>
        <end position="131"/>
    </location>
</feature>
<dbReference type="PROSITE" id="PS50850">
    <property type="entry name" value="MFS"/>
    <property type="match status" value="1"/>
</dbReference>
<feature type="transmembrane region" description="Helical" evidence="6">
    <location>
        <begin position="287"/>
        <end position="310"/>
    </location>
</feature>
<feature type="transmembrane region" description="Helical" evidence="6">
    <location>
        <begin position="355"/>
        <end position="377"/>
    </location>
</feature>
<feature type="transmembrane region" description="Helical" evidence="6">
    <location>
        <begin position="86"/>
        <end position="104"/>
    </location>
</feature>
<dbReference type="InterPro" id="IPR044772">
    <property type="entry name" value="NO3_transporter"/>
</dbReference>
<comment type="subcellular location">
    <subcellularLocation>
        <location evidence="1">Membrane</location>
        <topology evidence="1">Multi-pass membrane protein</topology>
    </subcellularLocation>
</comment>
<feature type="transmembrane region" description="Helical" evidence="6">
    <location>
        <begin position="21"/>
        <end position="44"/>
    </location>
</feature>
<sequence length="434" mass="47719">MAHYAPTTLAQATLPGANRALLLATLAFAACFSVWTLYAVMGILLQQQLGLSATEYGILLAAPILSGAVLRIPLGMLADRLSSRRLWLYQMLAVIPALLLLPLVDSYSGYLWLGLWFGISGVSFTFGVRYVSCWFASSRQGRALGLFGVGNAGVAITFVLVPLAIEYVGWQWVGPLYAAGMLLITILFALLSPAEPTQAYTNATALSLRQLICDARIWRFSLYYYFVFGSFLALLLWLPQYYMQAYDMSAQQAMAFTLFFVATSSMVRALGGWFADRYGGRAVNWSVFWVCIMCLFFLSYPPTTLIIHGLEKDVQLEIAMNVWWFTLLIFIIGVAQGFGRASVYKVIHDYYPQQMGSAGGFVAAIGALGGCTLPIVFGLAQDALGIVTGCFMILYGVLALCMITMFFANQAAQYQQKLAAARSDNFLLDEDQPV</sequence>
<dbReference type="InterPro" id="IPR011701">
    <property type="entry name" value="MFS"/>
</dbReference>
<feature type="transmembrane region" description="Helical" evidence="6">
    <location>
        <begin position="254"/>
        <end position="275"/>
    </location>
</feature>
<feature type="domain" description="Major facilitator superfamily (MFS) profile" evidence="7">
    <location>
        <begin position="19"/>
        <end position="413"/>
    </location>
</feature>
<accession>A0ABS6MHA1</accession>
<organism evidence="8 9">
    <name type="scientific">Arsukibacterium indicum</name>
    <dbReference type="NCBI Taxonomy" id="2848612"/>
    <lineage>
        <taxon>Bacteria</taxon>
        <taxon>Pseudomonadati</taxon>
        <taxon>Pseudomonadota</taxon>
        <taxon>Gammaproteobacteria</taxon>
        <taxon>Chromatiales</taxon>
        <taxon>Chromatiaceae</taxon>
        <taxon>Arsukibacterium</taxon>
    </lineage>
</organism>
<evidence type="ECO:0000313" key="9">
    <source>
        <dbReference type="Proteomes" id="UP000704611"/>
    </source>
</evidence>
<evidence type="ECO:0000313" key="8">
    <source>
        <dbReference type="EMBL" id="MBV2127607.1"/>
    </source>
</evidence>
<gene>
    <name evidence="8" type="ORF">KQY15_00665</name>
</gene>
<dbReference type="Pfam" id="PF07690">
    <property type="entry name" value="MFS_1"/>
    <property type="match status" value="1"/>
</dbReference>
<evidence type="ECO:0000256" key="2">
    <source>
        <dbReference type="ARBA" id="ARBA00022692"/>
    </source>
</evidence>
<evidence type="ECO:0000259" key="7">
    <source>
        <dbReference type="PROSITE" id="PS50850"/>
    </source>
</evidence>
<dbReference type="RefSeq" id="WP_217666468.1">
    <property type="nucleotide sequence ID" value="NZ_JAHRID010000001.1"/>
</dbReference>
<keyword evidence="2 6" id="KW-0812">Transmembrane</keyword>
<dbReference type="EMBL" id="JAHRID010000001">
    <property type="protein sequence ID" value="MBV2127607.1"/>
    <property type="molecule type" value="Genomic_DNA"/>
</dbReference>
<reference evidence="8 9" key="1">
    <citation type="submission" date="2021-06" db="EMBL/GenBank/DDBJ databases">
        <title>Rheinheimera indica sp. nov., isolated from deep-sea sediment.</title>
        <authorList>
            <person name="Wang Z."/>
            <person name="Zhang X.-Y."/>
        </authorList>
    </citation>
    <scope>NUCLEOTIDE SEQUENCE [LARGE SCALE GENOMIC DNA]</scope>
    <source>
        <strain evidence="8 9">SM2107</strain>
    </source>
</reference>
<name>A0ABS6MHA1_9GAMM</name>
<dbReference type="Proteomes" id="UP000704611">
    <property type="component" value="Unassembled WGS sequence"/>
</dbReference>
<protein>
    <submittedName>
        <fullName evidence="8">MFS transporter</fullName>
    </submittedName>
</protein>
<feature type="transmembrane region" description="Helical" evidence="6">
    <location>
        <begin position="222"/>
        <end position="242"/>
    </location>
</feature>
<feature type="transmembrane region" description="Helical" evidence="6">
    <location>
        <begin position="383"/>
        <end position="408"/>
    </location>
</feature>
<feature type="transmembrane region" description="Helical" evidence="6">
    <location>
        <begin position="56"/>
        <end position="74"/>
    </location>
</feature>
<evidence type="ECO:0000256" key="3">
    <source>
        <dbReference type="ARBA" id="ARBA00022989"/>
    </source>
</evidence>
<keyword evidence="4" id="KW-0534">Nitrate assimilation</keyword>
<evidence type="ECO:0000256" key="1">
    <source>
        <dbReference type="ARBA" id="ARBA00004141"/>
    </source>
</evidence>